<proteinExistence type="predicted"/>
<dbReference type="PRINTS" id="PR00344">
    <property type="entry name" value="BCTRLSENSOR"/>
</dbReference>
<reference evidence="10 11" key="1">
    <citation type="submission" date="2020-08" db="EMBL/GenBank/DDBJ databases">
        <title>Genome public.</title>
        <authorList>
            <person name="Liu C."/>
            <person name="Sun Q."/>
        </authorList>
    </citation>
    <scope>NUCLEOTIDE SEQUENCE [LARGE SCALE GENOMIC DNA]</scope>
    <source>
        <strain evidence="10 11">BX0805</strain>
    </source>
</reference>
<dbReference type="SUPFAM" id="SSF55874">
    <property type="entry name" value="ATPase domain of HSP90 chaperone/DNA topoisomerase II/histidine kinase"/>
    <property type="match status" value="1"/>
</dbReference>
<feature type="domain" description="Histidine kinase" evidence="9">
    <location>
        <begin position="226"/>
        <end position="439"/>
    </location>
</feature>
<dbReference type="Gene3D" id="1.10.287.130">
    <property type="match status" value="1"/>
</dbReference>
<evidence type="ECO:0000256" key="2">
    <source>
        <dbReference type="ARBA" id="ARBA00004370"/>
    </source>
</evidence>
<dbReference type="Pfam" id="PF00512">
    <property type="entry name" value="HisKA"/>
    <property type="match status" value="1"/>
</dbReference>
<accession>A0ABR7I6F0</accession>
<keyword evidence="11" id="KW-1185">Reference proteome</keyword>
<comment type="subcellular location">
    <subcellularLocation>
        <location evidence="2">Membrane</location>
    </subcellularLocation>
</comment>
<dbReference type="SMART" id="SM00387">
    <property type="entry name" value="HATPase_c"/>
    <property type="match status" value="1"/>
</dbReference>
<dbReference type="Proteomes" id="UP000621540">
    <property type="component" value="Unassembled WGS sequence"/>
</dbReference>
<dbReference type="PROSITE" id="PS50109">
    <property type="entry name" value="HIS_KIN"/>
    <property type="match status" value="1"/>
</dbReference>
<dbReference type="PANTHER" id="PTHR45453">
    <property type="entry name" value="PHOSPHATE REGULON SENSOR PROTEIN PHOR"/>
    <property type="match status" value="1"/>
</dbReference>
<name>A0ABR7I6F0_9FIRM</name>
<dbReference type="InterPro" id="IPR036890">
    <property type="entry name" value="HATPase_C_sf"/>
</dbReference>
<sequence length="439" mass="49343">MKKKINLQFLIMSVTAIILTLVISTLVSYEVLKDEVMEDLHTYARVLVETGAFSDMDHISYDAKEDGLRVTVIAEDGSVEYDSNANASDMDNHEKRPEIEAAIESGEGSTIRRSSTLERSMFYYAVRLDNGNVLRVAKESDNVLSIMSSTFPLLLGLAVVLFAVGALFSHLLTKSIVAPVEQMANDMDHLESIRVYKELRPFITTIQKQHEDIRKNADMRQEFTANVSHELKTPLTSISGYSELIESGMATDEDVVRFAGEIHQNANRLLTLINDIIRLSELDVSTQEVVYEQLDLYAMAEKCVDMLQVNAENHDVTLQLSGKSAYVNANREMMNELLYNLCDNAIRYNKKGGRVDVSVEETDTEVVLSVKDTGIGISKEHQERIFERFYRVDRSRSKLTGGTGLGLAIVKHIVAQHHANLELESEKDAGTQIRVRFLK</sequence>
<evidence type="ECO:0000256" key="8">
    <source>
        <dbReference type="SAM" id="Phobius"/>
    </source>
</evidence>
<gene>
    <name evidence="10" type="ORF">H8Z76_00440</name>
</gene>
<keyword evidence="7" id="KW-0902">Two-component regulatory system</keyword>
<dbReference type="Gene3D" id="3.30.565.10">
    <property type="entry name" value="Histidine kinase-like ATPase, C-terminal domain"/>
    <property type="match status" value="1"/>
</dbReference>
<dbReference type="EMBL" id="JACOQH010000001">
    <property type="protein sequence ID" value="MBC5752505.1"/>
    <property type="molecule type" value="Genomic_DNA"/>
</dbReference>
<comment type="catalytic activity">
    <reaction evidence="1">
        <text>ATP + protein L-histidine = ADP + protein N-phospho-L-histidine.</text>
        <dbReference type="EC" id="2.7.13.3"/>
    </reaction>
</comment>
<evidence type="ECO:0000256" key="7">
    <source>
        <dbReference type="ARBA" id="ARBA00023012"/>
    </source>
</evidence>
<dbReference type="InterPro" id="IPR003594">
    <property type="entry name" value="HATPase_dom"/>
</dbReference>
<dbReference type="InterPro" id="IPR036097">
    <property type="entry name" value="HisK_dim/P_sf"/>
</dbReference>
<dbReference type="Pfam" id="PF16736">
    <property type="entry name" value="sCache_like"/>
    <property type="match status" value="1"/>
</dbReference>
<evidence type="ECO:0000256" key="6">
    <source>
        <dbReference type="ARBA" id="ARBA00022777"/>
    </source>
</evidence>
<keyword evidence="8" id="KW-0812">Transmembrane</keyword>
<dbReference type="RefSeq" id="WP_022516000.1">
    <property type="nucleotide sequence ID" value="NZ_JACOQH010000001.1"/>
</dbReference>
<dbReference type="PANTHER" id="PTHR45453:SF1">
    <property type="entry name" value="PHOSPHATE REGULON SENSOR PROTEIN PHOR"/>
    <property type="match status" value="1"/>
</dbReference>
<dbReference type="InterPro" id="IPR031967">
    <property type="entry name" value="PhoR_single_Cache-like_dom"/>
</dbReference>
<dbReference type="CDD" id="cd00075">
    <property type="entry name" value="HATPase"/>
    <property type="match status" value="1"/>
</dbReference>
<dbReference type="Pfam" id="PF02518">
    <property type="entry name" value="HATPase_c"/>
    <property type="match status" value="1"/>
</dbReference>
<evidence type="ECO:0000313" key="10">
    <source>
        <dbReference type="EMBL" id="MBC5752505.1"/>
    </source>
</evidence>
<evidence type="ECO:0000256" key="1">
    <source>
        <dbReference type="ARBA" id="ARBA00000085"/>
    </source>
</evidence>
<feature type="transmembrane region" description="Helical" evidence="8">
    <location>
        <begin position="151"/>
        <end position="173"/>
    </location>
</feature>
<keyword evidence="8" id="KW-0472">Membrane</keyword>
<dbReference type="InterPro" id="IPR003661">
    <property type="entry name" value="HisK_dim/P_dom"/>
</dbReference>
<feature type="transmembrane region" description="Helical" evidence="8">
    <location>
        <begin position="7"/>
        <end position="29"/>
    </location>
</feature>
<organism evidence="10 11">
    <name type="scientific">Roseburia yibonii</name>
    <dbReference type="NCBI Taxonomy" id="2763063"/>
    <lineage>
        <taxon>Bacteria</taxon>
        <taxon>Bacillati</taxon>
        <taxon>Bacillota</taxon>
        <taxon>Clostridia</taxon>
        <taxon>Lachnospirales</taxon>
        <taxon>Lachnospiraceae</taxon>
        <taxon>Roseburia</taxon>
    </lineage>
</organism>
<evidence type="ECO:0000313" key="11">
    <source>
        <dbReference type="Proteomes" id="UP000621540"/>
    </source>
</evidence>
<dbReference type="InterPro" id="IPR005467">
    <property type="entry name" value="His_kinase_dom"/>
</dbReference>
<protein>
    <recommendedName>
        <fullName evidence="3">histidine kinase</fullName>
        <ecNumber evidence="3">2.7.13.3</ecNumber>
    </recommendedName>
</protein>
<keyword evidence="8" id="KW-1133">Transmembrane helix</keyword>
<evidence type="ECO:0000256" key="4">
    <source>
        <dbReference type="ARBA" id="ARBA00022553"/>
    </source>
</evidence>
<keyword evidence="5" id="KW-0808">Transferase</keyword>
<comment type="caution">
    <text evidence="10">The sequence shown here is derived from an EMBL/GenBank/DDBJ whole genome shotgun (WGS) entry which is preliminary data.</text>
</comment>
<dbReference type="CDD" id="cd00082">
    <property type="entry name" value="HisKA"/>
    <property type="match status" value="1"/>
</dbReference>
<dbReference type="InterPro" id="IPR004358">
    <property type="entry name" value="Sig_transdc_His_kin-like_C"/>
</dbReference>
<keyword evidence="6" id="KW-0418">Kinase</keyword>
<dbReference type="EC" id="2.7.13.3" evidence="3"/>
<evidence type="ECO:0000259" key="9">
    <source>
        <dbReference type="PROSITE" id="PS50109"/>
    </source>
</evidence>
<dbReference type="SMART" id="SM00388">
    <property type="entry name" value="HisKA"/>
    <property type="match status" value="1"/>
</dbReference>
<dbReference type="InterPro" id="IPR050351">
    <property type="entry name" value="BphY/WalK/GraS-like"/>
</dbReference>
<dbReference type="SUPFAM" id="SSF47384">
    <property type="entry name" value="Homodimeric domain of signal transducing histidine kinase"/>
    <property type="match status" value="1"/>
</dbReference>
<keyword evidence="4" id="KW-0597">Phosphoprotein</keyword>
<evidence type="ECO:0000256" key="5">
    <source>
        <dbReference type="ARBA" id="ARBA00022679"/>
    </source>
</evidence>
<evidence type="ECO:0000256" key="3">
    <source>
        <dbReference type="ARBA" id="ARBA00012438"/>
    </source>
</evidence>